<feature type="transmembrane region" description="Helical" evidence="1">
    <location>
        <begin position="125"/>
        <end position="145"/>
    </location>
</feature>
<feature type="transmembrane region" description="Helical" evidence="1">
    <location>
        <begin position="20"/>
        <end position="38"/>
    </location>
</feature>
<dbReference type="Proteomes" id="UP000198569">
    <property type="component" value="Unassembled WGS sequence"/>
</dbReference>
<evidence type="ECO:0000313" key="3">
    <source>
        <dbReference type="Proteomes" id="UP000198569"/>
    </source>
</evidence>
<dbReference type="EMBL" id="FNMV01000009">
    <property type="protein sequence ID" value="SDX30711.1"/>
    <property type="molecule type" value="Genomic_DNA"/>
</dbReference>
<keyword evidence="3" id="KW-1185">Reference proteome</keyword>
<evidence type="ECO:0008006" key="4">
    <source>
        <dbReference type="Google" id="ProtNLM"/>
    </source>
</evidence>
<evidence type="ECO:0000313" key="2">
    <source>
        <dbReference type="EMBL" id="SDX30711.1"/>
    </source>
</evidence>
<sequence length="175" mass="19776">MNKYYICFLNYKHNSMEINFLALIAAAFSTLLVGFVWYHPKVFGTIWMKEAGMTEEKMKGTNMIMIFGMAVFYAFLIAMTLQFLTIHQWGAIGMVGGDISIAKPSYAAFMADYGTAFRTFKHGMLHGFIAGLFMALPVIGTNALFERKSWKYTLVNGGFWIVCFMLMGGIICAWI</sequence>
<dbReference type="STRING" id="229203.SAMN05444338_1094"/>
<feature type="transmembrane region" description="Helical" evidence="1">
    <location>
        <begin position="63"/>
        <end position="84"/>
    </location>
</feature>
<organism evidence="2 3">
    <name type="scientific">Flavobacterium degerlachei</name>
    <dbReference type="NCBI Taxonomy" id="229203"/>
    <lineage>
        <taxon>Bacteria</taxon>
        <taxon>Pseudomonadati</taxon>
        <taxon>Bacteroidota</taxon>
        <taxon>Flavobacteriia</taxon>
        <taxon>Flavobacteriales</taxon>
        <taxon>Flavobacteriaceae</taxon>
        <taxon>Flavobacterium</taxon>
    </lineage>
</organism>
<proteinExistence type="predicted"/>
<dbReference type="InterPro" id="IPR013879">
    <property type="entry name" value="DUF1761"/>
</dbReference>
<gene>
    <name evidence="2" type="ORF">SAMN05444338_1094</name>
</gene>
<dbReference type="Pfam" id="PF08570">
    <property type="entry name" value="DUF1761"/>
    <property type="match status" value="1"/>
</dbReference>
<reference evidence="3" key="1">
    <citation type="submission" date="2016-10" db="EMBL/GenBank/DDBJ databases">
        <authorList>
            <person name="Varghese N."/>
            <person name="Submissions S."/>
        </authorList>
    </citation>
    <scope>NUCLEOTIDE SEQUENCE [LARGE SCALE GENOMIC DNA]</scope>
    <source>
        <strain evidence="3">DSM 15718</strain>
    </source>
</reference>
<feature type="transmembrane region" description="Helical" evidence="1">
    <location>
        <begin position="157"/>
        <end position="174"/>
    </location>
</feature>
<keyword evidence="1" id="KW-0472">Membrane</keyword>
<dbReference type="AlphaFoldDB" id="A0A1H3AMQ0"/>
<name>A0A1H3AMQ0_9FLAO</name>
<accession>A0A1H3AMQ0</accession>
<evidence type="ECO:0000256" key="1">
    <source>
        <dbReference type="SAM" id="Phobius"/>
    </source>
</evidence>
<keyword evidence="1" id="KW-0812">Transmembrane</keyword>
<keyword evidence="1" id="KW-1133">Transmembrane helix</keyword>
<protein>
    <recommendedName>
        <fullName evidence="4">DUF1761 domain-containing protein</fullName>
    </recommendedName>
</protein>